<dbReference type="STRING" id="504805.SAMN05421505_102254"/>
<dbReference type="EMBL" id="FNCN01000002">
    <property type="protein sequence ID" value="SDG20733.1"/>
    <property type="molecule type" value="Genomic_DNA"/>
</dbReference>
<keyword evidence="2" id="KW-1185">Reference proteome</keyword>
<gene>
    <name evidence="1" type="ORF">SAMN05421505_102254</name>
</gene>
<evidence type="ECO:0000313" key="1">
    <source>
        <dbReference type="EMBL" id="SDG20733.1"/>
    </source>
</evidence>
<organism evidence="1 2">
    <name type="scientific">Sinosporangium album</name>
    <dbReference type="NCBI Taxonomy" id="504805"/>
    <lineage>
        <taxon>Bacteria</taxon>
        <taxon>Bacillati</taxon>
        <taxon>Actinomycetota</taxon>
        <taxon>Actinomycetes</taxon>
        <taxon>Streptosporangiales</taxon>
        <taxon>Streptosporangiaceae</taxon>
        <taxon>Sinosporangium</taxon>
    </lineage>
</organism>
<sequence length="609" mass="63764">MPPPWWGHLLAAFDQPGALMVEDLAKELGIDAESVEGELADSPLFHETEDGWVHLRHLAEGAVLTHQVTAREIAENRLDGADDLSLWLRFAVGSGWPLAVGGMLTADVRGGLRGPDGWLSGFSDGDVLGLRLSHGLFEVAPLRPGGATARPGAMARVVEESVGQAMLAVAVYAHFRDTDPGVRPVAPLDGVIADILHNYPGTFDLPHPPLTELLPEGGLVLGDGHAHMRGAPERAADVQGLSEDDVIRLVKVRHALSILSPDSDLTGTLRHIAVSDAVIGHLADDVARRPLPADMLAALLRAAADARQEAAVAFLAARQAGEPTEAATLVEHVLELAPGLASALRDAGFYAACRGDYAKADDLLRRGGVQSDEGLRPALRPLLSAPAGQTSRNQPCPCGSGRKYKACHQAAEAHGLPRRAPLLHLLILEYGSAPANRAAVEAAVAPGPAASATFLAETAVFEYGMAADFLAEYRGLLKADEAALVESWLPEPLRLWEVAEVDQAHGTVLLRALLGAPPAPGASPDGAPAGGGGPVRLRKRGLAHAVRAGDLLLARVLADGDGPRLLVDPPVLRDLPGLPPFTDPVDPPAVAAFLSRAANPQPLEPGLFL</sequence>
<reference evidence="1 2" key="1">
    <citation type="submission" date="2016-10" db="EMBL/GenBank/DDBJ databases">
        <authorList>
            <person name="de Groot N.N."/>
        </authorList>
    </citation>
    <scope>NUCLEOTIDE SEQUENCE [LARGE SCALE GENOMIC DNA]</scope>
    <source>
        <strain evidence="1 2">CPCC 201354</strain>
    </source>
</reference>
<dbReference type="Proteomes" id="UP000198923">
    <property type="component" value="Unassembled WGS sequence"/>
</dbReference>
<name>A0A1G7SCL3_9ACTN</name>
<dbReference type="SUPFAM" id="SSF103642">
    <property type="entry name" value="Sec-C motif"/>
    <property type="match status" value="1"/>
</dbReference>
<dbReference type="Pfam" id="PF02810">
    <property type="entry name" value="SEC-C"/>
    <property type="match status" value="1"/>
</dbReference>
<accession>A0A1G7SCL3</accession>
<dbReference type="AlphaFoldDB" id="A0A1G7SCL3"/>
<evidence type="ECO:0000313" key="2">
    <source>
        <dbReference type="Proteomes" id="UP000198923"/>
    </source>
</evidence>
<dbReference type="Gene3D" id="3.10.450.50">
    <property type="match status" value="1"/>
</dbReference>
<protein>
    <submittedName>
        <fullName evidence="1">SEC-C motif-containing protein</fullName>
    </submittedName>
</protein>
<proteinExistence type="predicted"/>
<dbReference type="InterPro" id="IPR004027">
    <property type="entry name" value="SEC_C_motif"/>
</dbReference>